<evidence type="ECO:0000313" key="2">
    <source>
        <dbReference type="Proteomes" id="UP001055072"/>
    </source>
</evidence>
<keyword evidence="2" id="KW-1185">Reference proteome</keyword>
<dbReference type="EMBL" id="MU275034">
    <property type="protein sequence ID" value="KAI0082977.1"/>
    <property type="molecule type" value="Genomic_DNA"/>
</dbReference>
<feature type="non-terminal residue" evidence="1">
    <location>
        <position position="329"/>
    </location>
</feature>
<accession>A0ACB8TLS9</accession>
<protein>
    <submittedName>
        <fullName evidence="1">Uncharacterized protein</fullName>
    </submittedName>
</protein>
<sequence>KSRVDDESTQGLIARARSWIFERGYHLTSKMVECILKLLSLLPTRSTFSECLALSGFNFYLMFVPDIMHEFELGNFKAFFAMILRILFAFDVDNLTRLNSHFRRVSTFGRYAIRKFVSNVSSLTNFTAHDYENVLKLAMPVVEGLLPEPLNTIVLDLLWACAVWHALAKLRVHTESTLNVLEVSTTSLGIAARRFAKECKRHNIQELPTEEAALNNTGKKSGNSKGKEKDTGPKQKQLNLQTFKWHNICHYVEAIRRFGPTDGYSTQIGELEHQRVKRFYARTSRKTYAQQIGQHVRCEKILHSITQREAARRERIASGASSEARKQGR</sequence>
<feature type="non-terminal residue" evidence="1">
    <location>
        <position position="1"/>
    </location>
</feature>
<name>A0ACB8TLS9_9APHY</name>
<gene>
    <name evidence="1" type="ORF">BDY19DRAFT_872519</name>
</gene>
<comment type="caution">
    <text evidence="1">The sequence shown here is derived from an EMBL/GenBank/DDBJ whole genome shotgun (WGS) entry which is preliminary data.</text>
</comment>
<evidence type="ECO:0000313" key="1">
    <source>
        <dbReference type="EMBL" id="KAI0082977.1"/>
    </source>
</evidence>
<proteinExistence type="predicted"/>
<dbReference type="Proteomes" id="UP001055072">
    <property type="component" value="Unassembled WGS sequence"/>
</dbReference>
<organism evidence="1 2">
    <name type="scientific">Irpex rosettiformis</name>
    <dbReference type="NCBI Taxonomy" id="378272"/>
    <lineage>
        <taxon>Eukaryota</taxon>
        <taxon>Fungi</taxon>
        <taxon>Dikarya</taxon>
        <taxon>Basidiomycota</taxon>
        <taxon>Agaricomycotina</taxon>
        <taxon>Agaricomycetes</taxon>
        <taxon>Polyporales</taxon>
        <taxon>Irpicaceae</taxon>
        <taxon>Irpex</taxon>
    </lineage>
</organism>
<reference evidence="1" key="1">
    <citation type="journal article" date="2021" name="Environ. Microbiol.">
        <title>Gene family expansions and transcriptome signatures uncover fungal adaptations to wood decay.</title>
        <authorList>
            <person name="Hage H."/>
            <person name="Miyauchi S."/>
            <person name="Viragh M."/>
            <person name="Drula E."/>
            <person name="Min B."/>
            <person name="Chaduli D."/>
            <person name="Navarro D."/>
            <person name="Favel A."/>
            <person name="Norest M."/>
            <person name="Lesage-Meessen L."/>
            <person name="Balint B."/>
            <person name="Merenyi Z."/>
            <person name="de Eugenio L."/>
            <person name="Morin E."/>
            <person name="Martinez A.T."/>
            <person name="Baldrian P."/>
            <person name="Stursova M."/>
            <person name="Martinez M.J."/>
            <person name="Novotny C."/>
            <person name="Magnuson J.K."/>
            <person name="Spatafora J.W."/>
            <person name="Maurice S."/>
            <person name="Pangilinan J."/>
            <person name="Andreopoulos W."/>
            <person name="LaButti K."/>
            <person name="Hundley H."/>
            <person name="Na H."/>
            <person name="Kuo A."/>
            <person name="Barry K."/>
            <person name="Lipzen A."/>
            <person name="Henrissat B."/>
            <person name="Riley R."/>
            <person name="Ahrendt S."/>
            <person name="Nagy L.G."/>
            <person name="Grigoriev I.V."/>
            <person name="Martin F."/>
            <person name="Rosso M.N."/>
        </authorList>
    </citation>
    <scope>NUCLEOTIDE SEQUENCE</scope>
    <source>
        <strain evidence="1">CBS 384.51</strain>
    </source>
</reference>